<evidence type="ECO:0000313" key="3">
    <source>
        <dbReference type="Proteomes" id="UP000061227"/>
    </source>
</evidence>
<keyword evidence="1" id="KW-1133">Transmembrane helix</keyword>
<feature type="transmembrane region" description="Helical" evidence="1">
    <location>
        <begin position="149"/>
        <end position="166"/>
    </location>
</feature>
<sequence length="224" mass="24908">MTVSKMINKVRGSDVWPVLAPLVVGAAYAWWRYHRFSFENSLILIVVVAVVKWALDLITQNHRYDQSLITLSWIADVILPYLLLVAQLVVNTNFALSLGFLLTWFGVAWPLILLSVAVRLAKNVRVVRAEEISDPTGAIKASSRWIRPLFLTLPFLAYGEILLYTLSGYMPVLSWAMIVLFPLVLAQALAVGLESDLDRLADLPARNLFLTAGAMVLVLVISSS</sequence>
<organism evidence="2 3">
    <name type="scientific">Fructobacillus pseudoficulneus</name>
    <dbReference type="NCBI Taxonomy" id="220714"/>
    <lineage>
        <taxon>Bacteria</taxon>
        <taxon>Bacillati</taxon>
        <taxon>Bacillota</taxon>
        <taxon>Bacilli</taxon>
        <taxon>Lactobacillales</taxon>
        <taxon>Lactobacillaceae</taxon>
        <taxon>Fructobacillus</taxon>
    </lineage>
</organism>
<dbReference type="AlphaFoldDB" id="A0A3F3GWS5"/>
<evidence type="ECO:0000313" key="2">
    <source>
        <dbReference type="EMBL" id="GAP03146.1"/>
    </source>
</evidence>
<dbReference type="OrthoDB" id="9767568at2"/>
<feature type="transmembrane region" description="Helical" evidence="1">
    <location>
        <begin position="172"/>
        <end position="193"/>
    </location>
</feature>
<name>A0A3F3GWS5_9LACO</name>
<dbReference type="Proteomes" id="UP000061227">
    <property type="component" value="Unassembled WGS sequence"/>
</dbReference>
<protein>
    <recommendedName>
        <fullName evidence="4">1,4-dihydroxy-2-naphthoate octaprenyltransferase</fullName>
    </recommendedName>
</protein>
<keyword evidence="3" id="KW-1185">Reference proteome</keyword>
<feature type="transmembrane region" description="Helical" evidence="1">
    <location>
        <begin position="67"/>
        <end position="90"/>
    </location>
</feature>
<feature type="transmembrane region" description="Helical" evidence="1">
    <location>
        <begin position="96"/>
        <end position="118"/>
    </location>
</feature>
<feature type="transmembrane region" description="Helical" evidence="1">
    <location>
        <begin position="37"/>
        <end position="55"/>
    </location>
</feature>
<feature type="transmembrane region" description="Helical" evidence="1">
    <location>
        <begin position="12"/>
        <end position="31"/>
    </location>
</feature>
<accession>A0A3F3GWS5</accession>
<keyword evidence="1" id="KW-0472">Membrane</keyword>
<gene>
    <name evidence="2" type="ORF">FPFC_041390</name>
</gene>
<evidence type="ECO:0008006" key="4">
    <source>
        <dbReference type="Google" id="ProtNLM"/>
    </source>
</evidence>
<proteinExistence type="predicted"/>
<dbReference type="STRING" id="220714.SAMN05660469_0807"/>
<evidence type="ECO:0000256" key="1">
    <source>
        <dbReference type="SAM" id="Phobius"/>
    </source>
</evidence>
<dbReference type="RefSeq" id="WP_059378528.1">
    <property type="nucleotide sequence ID" value="NZ_DF968066.1"/>
</dbReference>
<reference evidence="2 3" key="1">
    <citation type="journal article" date="2015" name="BMC Genomics">
        <title>Comparative genomics of Fructobacillus spp. and Leuconostoc spp. reveals niche-specific evolution of Fructobacillus spp.</title>
        <authorList>
            <person name="Endo A."/>
            <person name="Tanizawa Y."/>
            <person name="Tanaka N."/>
            <person name="Maeno S."/>
            <person name="Kumar H."/>
            <person name="Shiwa Y."/>
            <person name="Okada S."/>
            <person name="Yoshikawa H."/>
            <person name="Dicks L."/>
            <person name="Nakagawa J."/>
            <person name="Arita M."/>
        </authorList>
    </citation>
    <scope>NUCLEOTIDE SEQUENCE [LARGE SCALE GENOMIC DNA]</scope>
    <source>
        <strain evidence="2 3">DSM 15468</strain>
    </source>
</reference>
<keyword evidence="1" id="KW-0812">Transmembrane</keyword>
<dbReference type="EMBL" id="DF968066">
    <property type="protein sequence ID" value="GAP03146.1"/>
    <property type="molecule type" value="Genomic_DNA"/>
</dbReference>
<feature type="transmembrane region" description="Helical" evidence="1">
    <location>
        <begin position="205"/>
        <end position="223"/>
    </location>
</feature>